<feature type="compositionally biased region" description="Polar residues" evidence="8">
    <location>
        <begin position="13"/>
        <end position="22"/>
    </location>
</feature>
<dbReference type="Proteomes" id="UP001565368">
    <property type="component" value="Unassembled WGS sequence"/>
</dbReference>
<feature type="domain" description="Nse4/EID protein Nse3/MAGE-binding" evidence="10">
    <location>
        <begin position="96"/>
        <end position="150"/>
    </location>
</feature>
<evidence type="ECO:0000256" key="3">
    <source>
        <dbReference type="ARBA" id="ARBA00022763"/>
    </source>
</evidence>
<keyword evidence="5 7" id="KW-0234">DNA repair</keyword>
<comment type="similarity">
    <text evidence="2 7">Belongs to the NSE4 family.</text>
</comment>
<comment type="function">
    <text evidence="7">Component of the SMC5-SMC6 complex, that promotes sister chromatid alignment after DNA damage and facilitates double-stranded DNA breaks (DSBs) repair via homologous recombination between sister chromatids.</text>
</comment>
<evidence type="ECO:0000259" key="10">
    <source>
        <dbReference type="Pfam" id="PF15412"/>
    </source>
</evidence>
<proteinExistence type="inferred from homology"/>
<dbReference type="Pfam" id="PF08743">
    <property type="entry name" value="Nse4_C"/>
    <property type="match status" value="1"/>
</dbReference>
<dbReference type="PANTHER" id="PTHR16140">
    <property type="entry name" value="NON-STRUCTURAL MAINTENANCE OF CHROMOSOMES ELEMENT 4"/>
    <property type="match status" value="1"/>
</dbReference>
<keyword evidence="3 7" id="KW-0227">DNA damage</keyword>
<feature type="domain" description="Non-structural maintenance of chromosome element 4 C-terminal" evidence="9">
    <location>
        <begin position="253"/>
        <end position="333"/>
    </location>
</feature>
<evidence type="ECO:0000256" key="6">
    <source>
        <dbReference type="ARBA" id="ARBA00023242"/>
    </source>
</evidence>
<comment type="caution">
    <text evidence="11">The sequence shown here is derived from an EMBL/GenBank/DDBJ whole genome shotgun (WGS) entry which is preliminary data.</text>
</comment>
<keyword evidence="12" id="KW-1185">Reference proteome</keyword>
<dbReference type="InterPro" id="IPR014854">
    <property type="entry name" value="Nse4_C"/>
</dbReference>
<feature type="region of interest" description="Disordered" evidence="8">
    <location>
        <begin position="198"/>
        <end position="228"/>
    </location>
</feature>
<evidence type="ECO:0000256" key="7">
    <source>
        <dbReference type="RuleBase" id="RU365071"/>
    </source>
</evidence>
<evidence type="ECO:0000313" key="11">
    <source>
        <dbReference type="EMBL" id="KAL1407657.1"/>
    </source>
</evidence>
<dbReference type="EMBL" id="JBBXJM010000005">
    <property type="protein sequence ID" value="KAL1407657.1"/>
    <property type="molecule type" value="Genomic_DNA"/>
</dbReference>
<dbReference type="Pfam" id="PF15412">
    <property type="entry name" value="Nse4-Nse3_bdg"/>
    <property type="match status" value="1"/>
</dbReference>
<dbReference type="InterPro" id="IPR027786">
    <property type="entry name" value="Nse4/EID"/>
</dbReference>
<protein>
    <recommendedName>
        <fullName evidence="7">Non-structural maintenance of chromosomes element 4</fullName>
    </recommendedName>
</protein>
<name>A0ABR3PZC0_9TREE</name>
<evidence type="ECO:0000256" key="1">
    <source>
        <dbReference type="ARBA" id="ARBA00004123"/>
    </source>
</evidence>
<evidence type="ECO:0000313" key="12">
    <source>
        <dbReference type="Proteomes" id="UP001565368"/>
    </source>
</evidence>
<evidence type="ECO:0000256" key="4">
    <source>
        <dbReference type="ARBA" id="ARBA00023172"/>
    </source>
</evidence>
<comment type="subcellular location">
    <subcellularLocation>
        <location evidence="1 7">Nucleus</location>
    </subcellularLocation>
</comment>
<feature type="region of interest" description="Disordered" evidence="8">
    <location>
        <begin position="141"/>
        <end position="162"/>
    </location>
</feature>
<feature type="compositionally biased region" description="Basic residues" evidence="8">
    <location>
        <begin position="198"/>
        <end position="207"/>
    </location>
</feature>
<evidence type="ECO:0000256" key="2">
    <source>
        <dbReference type="ARBA" id="ARBA00008997"/>
    </source>
</evidence>
<reference evidence="11 12" key="1">
    <citation type="submission" date="2023-08" db="EMBL/GenBank/DDBJ databases">
        <title>Annotated Genome Sequence of Vanrija albida AlHP1.</title>
        <authorList>
            <person name="Herzog R."/>
        </authorList>
    </citation>
    <scope>NUCLEOTIDE SEQUENCE [LARGE SCALE GENOMIC DNA]</scope>
    <source>
        <strain evidence="11 12">AlHP1</strain>
    </source>
</reference>
<comment type="subunit">
    <text evidence="7">Component of the SMC5-SMC6 complex.</text>
</comment>
<feature type="compositionally biased region" description="Acidic residues" evidence="8">
    <location>
        <begin position="142"/>
        <end position="151"/>
    </location>
</feature>
<keyword evidence="4 7" id="KW-0233">DNA recombination</keyword>
<dbReference type="GeneID" id="95988133"/>
<evidence type="ECO:0000256" key="8">
    <source>
        <dbReference type="SAM" id="MobiDB-lite"/>
    </source>
</evidence>
<feature type="region of interest" description="Disordered" evidence="8">
    <location>
        <begin position="1"/>
        <end position="40"/>
    </location>
</feature>
<dbReference type="PANTHER" id="PTHR16140:SF0">
    <property type="entry name" value="NON-STRUCTURAL MAINTENANCE OF CHROMOSOMES ELEMENT 4"/>
    <property type="match status" value="1"/>
</dbReference>
<keyword evidence="6 7" id="KW-0539">Nucleus</keyword>
<organism evidence="11 12">
    <name type="scientific">Vanrija albida</name>
    <dbReference type="NCBI Taxonomy" id="181172"/>
    <lineage>
        <taxon>Eukaryota</taxon>
        <taxon>Fungi</taxon>
        <taxon>Dikarya</taxon>
        <taxon>Basidiomycota</taxon>
        <taxon>Agaricomycotina</taxon>
        <taxon>Tremellomycetes</taxon>
        <taxon>Trichosporonales</taxon>
        <taxon>Trichosporonaceae</taxon>
        <taxon>Vanrija</taxon>
    </lineage>
</organism>
<evidence type="ECO:0000256" key="5">
    <source>
        <dbReference type="ARBA" id="ARBA00023204"/>
    </source>
</evidence>
<accession>A0ABR3PZC0</accession>
<gene>
    <name evidence="11" type="ORF">Q8F55_007090</name>
</gene>
<dbReference type="RefSeq" id="XP_069207601.1">
    <property type="nucleotide sequence ID" value="XM_069355530.1"/>
</dbReference>
<evidence type="ECO:0000259" key="9">
    <source>
        <dbReference type="Pfam" id="PF08743"/>
    </source>
</evidence>
<sequence length="352" mass="39575">MSEAGPSRRRNETQTQSATANGSRRKRRRTLGEDAFAPQDPEELRRMAQGYRDLQHTADDLKANLENTKVEDLSRVIGESSKLFVNVKDTTLAGADARLMETTAETAANLARRMKLSSSAFDIDLYLTRVQLQLGLNRPEVEDLDDDEEDEDGRRRNQARARRGRLGDWETIGWMAAKLYRRVPGIEFMYGPLSVEHKKRPATKRAPKQALAAETRPQELETQRGQATKDITTTNVRAVAGALEAMDPEREGVNFFRFVINPDSFGQTVENVFYASFLVKEQRLEIEVKDDGEIIAREDAQHQAAASNQAVIELDMDTWEDAIKVFDITDSAIPTRAPAQTQATANGQWSAY</sequence>
<dbReference type="InterPro" id="IPR029225">
    <property type="entry name" value="Nse4_Nse3-bd"/>
</dbReference>